<sequence length="259" mass="28253">MVLTAVGFWPSYFAVLGSAPWGFHLHGITATAWIVLLGVQSWSIHHRHNALHRALGIASLALYPLFLAGGIAVVLSMAAATAADDVFYRIYGSRLATMDITSVILLGYLYYKALADRKRVQLHARWLLSTPLPLLVPIVGRVISHWTPGLMMHGPQDFPLFAWAVRIAGVIALAFTAWLYCTAPRHGRPFLITGLAIAGQAVLFDTLGFLPGWDAAYRAIAGMPILPLLLAALIVGAAIDWFGWQAGMRRNRRSAFNTG</sequence>
<reference evidence="3" key="1">
    <citation type="journal article" date="2019" name="Int. J. Syst. Evol. Microbiol.">
        <title>The Global Catalogue of Microorganisms (GCM) 10K type strain sequencing project: providing services to taxonomists for standard genome sequencing and annotation.</title>
        <authorList>
            <consortium name="The Broad Institute Genomics Platform"/>
            <consortium name="The Broad Institute Genome Sequencing Center for Infectious Disease"/>
            <person name="Wu L."/>
            <person name="Ma J."/>
        </authorList>
    </citation>
    <scope>NUCLEOTIDE SEQUENCE [LARGE SCALE GENOMIC DNA]</scope>
    <source>
        <strain evidence="3">CGMCC 1.10106</strain>
    </source>
</reference>
<evidence type="ECO:0000256" key="1">
    <source>
        <dbReference type="SAM" id="Phobius"/>
    </source>
</evidence>
<comment type="caution">
    <text evidence="2">The sequence shown here is derived from an EMBL/GenBank/DDBJ whole genome shotgun (WGS) entry which is preliminary data.</text>
</comment>
<feature type="transmembrane region" description="Helical" evidence="1">
    <location>
        <begin position="163"/>
        <end position="183"/>
    </location>
</feature>
<feature type="transmembrane region" description="Helical" evidence="1">
    <location>
        <begin position="12"/>
        <end position="39"/>
    </location>
</feature>
<proteinExistence type="predicted"/>
<dbReference type="Proteomes" id="UP000618591">
    <property type="component" value="Unassembled WGS sequence"/>
</dbReference>
<evidence type="ECO:0008006" key="4">
    <source>
        <dbReference type="Google" id="ProtNLM"/>
    </source>
</evidence>
<keyword evidence="1" id="KW-0812">Transmembrane</keyword>
<organism evidence="2 3">
    <name type="scientific">Sphingomonas psychrolutea</name>
    <dbReference type="NCBI Taxonomy" id="1259676"/>
    <lineage>
        <taxon>Bacteria</taxon>
        <taxon>Pseudomonadati</taxon>
        <taxon>Pseudomonadota</taxon>
        <taxon>Alphaproteobacteria</taxon>
        <taxon>Sphingomonadales</taxon>
        <taxon>Sphingomonadaceae</taxon>
        <taxon>Sphingomonas</taxon>
    </lineage>
</organism>
<feature type="transmembrane region" description="Helical" evidence="1">
    <location>
        <begin position="225"/>
        <end position="244"/>
    </location>
</feature>
<dbReference type="EMBL" id="BMDW01000001">
    <property type="protein sequence ID" value="GGA35763.1"/>
    <property type="molecule type" value="Genomic_DNA"/>
</dbReference>
<evidence type="ECO:0000313" key="3">
    <source>
        <dbReference type="Proteomes" id="UP000618591"/>
    </source>
</evidence>
<protein>
    <recommendedName>
        <fullName evidence="4">Cytochrome c oxidase assembly protein</fullName>
    </recommendedName>
</protein>
<keyword evidence="3" id="KW-1185">Reference proteome</keyword>
<keyword evidence="1" id="KW-1133">Transmembrane helix</keyword>
<feature type="transmembrane region" description="Helical" evidence="1">
    <location>
        <begin position="123"/>
        <end position="143"/>
    </location>
</feature>
<keyword evidence="1" id="KW-0472">Membrane</keyword>
<evidence type="ECO:0000313" key="2">
    <source>
        <dbReference type="EMBL" id="GGA35763.1"/>
    </source>
</evidence>
<name>A0ABQ1G2D1_9SPHN</name>
<feature type="transmembrane region" description="Helical" evidence="1">
    <location>
        <begin position="91"/>
        <end position="111"/>
    </location>
</feature>
<gene>
    <name evidence="2" type="ORF">GCM10011395_02680</name>
</gene>
<accession>A0ABQ1G2D1</accession>
<feature type="transmembrane region" description="Helical" evidence="1">
    <location>
        <begin position="190"/>
        <end position="213"/>
    </location>
</feature>
<feature type="transmembrane region" description="Helical" evidence="1">
    <location>
        <begin position="60"/>
        <end position="79"/>
    </location>
</feature>